<organism evidence="9 10">
    <name type="scientific">Halobacillus yeomjeoni</name>
    <dbReference type="NCBI Taxonomy" id="311194"/>
    <lineage>
        <taxon>Bacteria</taxon>
        <taxon>Bacillati</taxon>
        <taxon>Bacillota</taxon>
        <taxon>Bacilli</taxon>
        <taxon>Bacillales</taxon>
        <taxon>Bacillaceae</taxon>
        <taxon>Halobacillus</taxon>
    </lineage>
</organism>
<keyword evidence="10" id="KW-1185">Reference proteome</keyword>
<dbReference type="GO" id="GO:0005886">
    <property type="term" value="C:plasma membrane"/>
    <property type="evidence" value="ECO:0007669"/>
    <property type="project" value="UniProtKB-SubCell"/>
</dbReference>
<gene>
    <name evidence="9" type="ORF">H0267_06455</name>
</gene>
<evidence type="ECO:0000256" key="2">
    <source>
        <dbReference type="ARBA" id="ARBA00005745"/>
    </source>
</evidence>
<proteinExistence type="inferred from homology"/>
<evidence type="ECO:0000256" key="6">
    <source>
        <dbReference type="ARBA" id="ARBA00023136"/>
    </source>
</evidence>
<dbReference type="Gene3D" id="1.20.81.30">
    <property type="entry name" value="Type II secretion system (T2SS), domain F"/>
    <property type="match status" value="2"/>
</dbReference>
<evidence type="ECO:0000256" key="3">
    <source>
        <dbReference type="ARBA" id="ARBA00022475"/>
    </source>
</evidence>
<feature type="transmembrane region" description="Helical" evidence="7">
    <location>
        <begin position="113"/>
        <end position="131"/>
    </location>
</feature>
<feature type="transmembrane region" description="Helical" evidence="7">
    <location>
        <begin position="314"/>
        <end position="335"/>
    </location>
</feature>
<sequence>MKYSILREKQLPTNLQITFFHRLSHILQKGYPLLDGLKMIGWDESLRYVADELTRHLTKGETIDNAFRKVNFSPLVINFLYFGRIHHDLPAMFQKCEKLLRMRRDYKKKLASVLRYPVFLFLFIFLAFTIIKKTVLPNFILLFNDQHSSLWLLIGLNYFINGLFLLTTLLASLLLLYKLAFPKISTQKRLYLHENVPLQRTYQSYFLSYLFTTHLHSLLTAGLTLKQSLEVMQQNNKYGTLSVYSKKILIELESGKSMSQAIHTCPLFRKELTDLFHQSLDLHSLQDELEMLTDFLMDYVQEKINKWIQWIQPLFFIVIALIVLSIYASIMLPLYQWMSEI</sequence>
<evidence type="ECO:0000256" key="4">
    <source>
        <dbReference type="ARBA" id="ARBA00022692"/>
    </source>
</evidence>
<dbReference type="InterPro" id="IPR003004">
    <property type="entry name" value="GspF/PilC"/>
</dbReference>
<feature type="transmembrane region" description="Helical" evidence="7">
    <location>
        <begin position="151"/>
        <end position="177"/>
    </location>
</feature>
<evidence type="ECO:0000313" key="9">
    <source>
        <dbReference type="EMBL" id="MBH0229857.1"/>
    </source>
</evidence>
<keyword evidence="3" id="KW-1003">Cell membrane</keyword>
<keyword evidence="4 7" id="KW-0812">Transmembrane</keyword>
<dbReference type="Pfam" id="PF00482">
    <property type="entry name" value="T2SSF"/>
    <property type="match status" value="2"/>
</dbReference>
<evidence type="ECO:0000256" key="1">
    <source>
        <dbReference type="ARBA" id="ARBA00004651"/>
    </source>
</evidence>
<dbReference type="InterPro" id="IPR042094">
    <property type="entry name" value="T2SS_GspF_sf"/>
</dbReference>
<dbReference type="InterPro" id="IPR018076">
    <property type="entry name" value="T2SS_GspF_dom"/>
</dbReference>
<evidence type="ECO:0000259" key="8">
    <source>
        <dbReference type="Pfam" id="PF00482"/>
    </source>
</evidence>
<dbReference type="Proteomes" id="UP000614490">
    <property type="component" value="Unassembled WGS sequence"/>
</dbReference>
<feature type="domain" description="Type II secretion system protein GspF" evidence="8">
    <location>
        <begin position="19"/>
        <end position="131"/>
    </location>
</feature>
<reference evidence="9 10" key="1">
    <citation type="journal article" date="2005" name="Int. J. Syst. Evol. Microbiol.">
        <title>Halobacillus yeomjeoni sp. nov., isolated from a marine solar saltern in Korea.</title>
        <authorList>
            <person name="Yoon J.H."/>
            <person name="Kang S.J."/>
            <person name="Lee C.H."/>
            <person name="Oh H.W."/>
            <person name="Oh T.K."/>
        </authorList>
    </citation>
    <scope>NUCLEOTIDE SEQUENCE [LARGE SCALE GENOMIC DNA]</scope>
    <source>
        <strain evidence="9 10">KCTC 3957</strain>
    </source>
</reference>
<comment type="subcellular location">
    <subcellularLocation>
        <location evidence="1">Cell membrane</location>
        <topology evidence="1">Multi-pass membrane protein</topology>
    </subcellularLocation>
</comment>
<dbReference type="PANTHER" id="PTHR30012">
    <property type="entry name" value="GENERAL SECRETION PATHWAY PROTEIN"/>
    <property type="match status" value="1"/>
</dbReference>
<keyword evidence="6 7" id="KW-0472">Membrane</keyword>
<comment type="similarity">
    <text evidence="2">Belongs to the GSP F family.</text>
</comment>
<dbReference type="PANTHER" id="PTHR30012:SF0">
    <property type="entry name" value="TYPE II SECRETION SYSTEM PROTEIN F-RELATED"/>
    <property type="match status" value="1"/>
</dbReference>
<evidence type="ECO:0000313" key="10">
    <source>
        <dbReference type="Proteomes" id="UP000614490"/>
    </source>
</evidence>
<keyword evidence="5 7" id="KW-1133">Transmembrane helix</keyword>
<accession>A0A931MUK7</accession>
<evidence type="ECO:0000256" key="7">
    <source>
        <dbReference type="SAM" id="Phobius"/>
    </source>
</evidence>
<feature type="domain" description="Type II secretion system protein GspF" evidence="8">
    <location>
        <begin position="211"/>
        <end position="333"/>
    </location>
</feature>
<name>A0A931MUK7_9BACI</name>
<protein>
    <submittedName>
        <fullName evidence="9">Type II secretion system F family protein</fullName>
    </submittedName>
</protein>
<dbReference type="EMBL" id="JADZSC010000001">
    <property type="protein sequence ID" value="MBH0229857.1"/>
    <property type="molecule type" value="Genomic_DNA"/>
</dbReference>
<evidence type="ECO:0000256" key="5">
    <source>
        <dbReference type="ARBA" id="ARBA00022989"/>
    </source>
</evidence>
<dbReference type="AlphaFoldDB" id="A0A931MUK7"/>
<comment type="caution">
    <text evidence="9">The sequence shown here is derived from an EMBL/GenBank/DDBJ whole genome shotgun (WGS) entry which is preliminary data.</text>
</comment>